<name>A0A8D8BAT4_CULPI</name>
<evidence type="ECO:0000313" key="1">
    <source>
        <dbReference type="EMBL" id="CAG6471530.1"/>
    </source>
</evidence>
<proteinExistence type="predicted"/>
<protein>
    <submittedName>
        <fullName evidence="1">(northern house mosquito) hypothetical protein</fullName>
    </submittedName>
</protein>
<dbReference type="EMBL" id="HBUE01067758">
    <property type="protein sequence ID" value="CAG6471530.1"/>
    <property type="molecule type" value="Transcribed_RNA"/>
</dbReference>
<organism evidence="1">
    <name type="scientific">Culex pipiens</name>
    <name type="common">House mosquito</name>
    <dbReference type="NCBI Taxonomy" id="7175"/>
    <lineage>
        <taxon>Eukaryota</taxon>
        <taxon>Metazoa</taxon>
        <taxon>Ecdysozoa</taxon>
        <taxon>Arthropoda</taxon>
        <taxon>Hexapoda</taxon>
        <taxon>Insecta</taxon>
        <taxon>Pterygota</taxon>
        <taxon>Neoptera</taxon>
        <taxon>Endopterygota</taxon>
        <taxon>Diptera</taxon>
        <taxon>Nematocera</taxon>
        <taxon>Culicoidea</taxon>
        <taxon>Culicidae</taxon>
        <taxon>Culicinae</taxon>
        <taxon>Culicini</taxon>
        <taxon>Culex</taxon>
        <taxon>Culex</taxon>
    </lineage>
</organism>
<reference evidence="1" key="1">
    <citation type="submission" date="2021-05" db="EMBL/GenBank/DDBJ databases">
        <authorList>
            <person name="Alioto T."/>
            <person name="Alioto T."/>
            <person name="Gomez Garrido J."/>
        </authorList>
    </citation>
    <scope>NUCLEOTIDE SEQUENCE</scope>
</reference>
<dbReference type="AlphaFoldDB" id="A0A8D8BAT4"/>
<sequence length="107" mass="12562">MIRSQNPLCHKDNAVGLPLYFFLGCTQEKCLGRNLIIRLSSMLSSDWLILIWLLNRAGREAEREKSTRSFEITHLWKVFIVNGKEIRSRTLQNSLFVYKIDNPFFDV</sequence>
<dbReference type="PROSITE" id="PS51257">
    <property type="entry name" value="PROKAR_LIPOPROTEIN"/>
    <property type="match status" value="1"/>
</dbReference>
<accession>A0A8D8BAT4</accession>